<protein>
    <submittedName>
        <fullName evidence="1">Unannotated protein</fullName>
    </submittedName>
</protein>
<proteinExistence type="predicted"/>
<reference evidence="1" key="1">
    <citation type="submission" date="2020-05" db="EMBL/GenBank/DDBJ databases">
        <authorList>
            <person name="Chiriac C."/>
            <person name="Salcher M."/>
            <person name="Ghai R."/>
            <person name="Kavagutti S V."/>
        </authorList>
    </citation>
    <scope>NUCLEOTIDE SEQUENCE</scope>
</reference>
<gene>
    <name evidence="1" type="ORF">UFOPK1603_00343</name>
</gene>
<dbReference type="EMBL" id="CAEZTG010000019">
    <property type="protein sequence ID" value="CAB4558098.1"/>
    <property type="molecule type" value="Genomic_DNA"/>
</dbReference>
<evidence type="ECO:0000313" key="1">
    <source>
        <dbReference type="EMBL" id="CAB4558098.1"/>
    </source>
</evidence>
<organism evidence="1">
    <name type="scientific">freshwater metagenome</name>
    <dbReference type="NCBI Taxonomy" id="449393"/>
    <lineage>
        <taxon>unclassified sequences</taxon>
        <taxon>metagenomes</taxon>
        <taxon>ecological metagenomes</taxon>
    </lineage>
</organism>
<accession>A0A6J6D923</accession>
<dbReference type="AlphaFoldDB" id="A0A6J6D923"/>
<sequence length="321" mass="35574">MGIRYSKPPVLMHDVIDDLDAVTRLLESQAPYTPLGGWYSPGADPTKRTRPLWFQNDWVHDTFAAEGSDLFLQHVGYIEAAKEFYDAEIVEPKSVYVNLMVAIEGGGPAHTDNPRFQGRDRTNTPMWLLRSMLWSGLFNDAEIVQATAIWWSNDVEGGELRYWPNGASEPAHVHSENMANTALLGDNHGMFHQVGAIGPHDVGSLRVTPGATLGPVGDGSGDWAVDDLGDCVFRAPLHAYRLSVLWKADIYPNTEERERQVANALSMDDVAERFNRDLAEHGSSVRFDPANLDDPELRATIEHFHPEDVPVGALRSVFASS</sequence>
<name>A0A6J6D923_9ZZZZ</name>